<dbReference type="Proteomes" id="UP000091857">
    <property type="component" value="Chromosome 2"/>
</dbReference>
<evidence type="ECO:0000313" key="2">
    <source>
        <dbReference type="Proteomes" id="UP000091857"/>
    </source>
</evidence>
<comment type="caution">
    <text evidence="1">The sequence shown here is derived from an EMBL/GenBank/DDBJ whole genome shotgun (WGS) entry which is preliminary data.</text>
</comment>
<dbReference type="EMBL" id="CM004388">
    <property type="protein sequence ID" value="KAG8660454.1"/>
    <property type="molecule type" value="Genomic_DNA"/>
</dbReference>
<proteinExistence type="predicted"/>
<keyword evidence="2" id="KW-1185">Reference proteome</keyword>
<gene>
    <name evidence="1" type="ORF">MANES_02G162100v8</name>
</gene>
<evidence type="ECO:0000313" key="1">
    <source>
        <dbReference type="EMBL" id="KAG8660454.1"/>
    </source>
</evidence>
<sequence>MKKAVVQFVRGPPRQLECPSAYVKENTTRRRYLKRRYSQANATCFRVLRTKRHAMLGSPSHARVYHLKTNDISFLGRRIPFLLLKAGFFVCIPHPHRLSETKINTRRASARVYRGLGEIEPMGHHGAIETAKTVIEVADVAWKAMEFTQHHQLHSQNHENHEKDAKNPTIDDELESLRSENQRLRNQLEKNLQLLRNLSESPCLLNDCPPDLYTRLVATVDSENFLARLKSLQQASANKTMIEFPFKEATGDDIHSAEILINVSHEEPSWWVWVTEEMVPNHVEEPSGIDDENYVVVTEEHVVDGVANFMVKCILSNPKALNMTPEELQKTVAKALEGVSKFEKILDIWHAGQLFYTLATWGLALWGLYRSRAVLRVAAKGVHATGKVILKAL</sequence>
<reference evidence="2" key="1">
    <citation type="journal article" date="2016" name="Nat. Biotechnol.">
        <title>Sequencing wild and cultivated cassava and related species reveals extensive interspecific hybridization and genetic diversity.</title>
        <authorList>
            <person name="Bredeson J.V."/>
            <person name="Lyons J.B."/>
            <person name="Prochnik S.E."/>
            <person name="Wu G.A."/>
            <person name="Ha C.M."/>
            <person name="Edsinger-Gonzales E."/>
            <person name="Grimwood J."/>
            <person name="Schmutz J."/>
            <person name="Rabbi I.Y."/>
            <person name="Egesi C."/>
            <person name="Nauluvula P."/>
            <person name="Lebot V."/>
            <person name="Ndunguru J."/>
            <person name="Mkamilo G."/>
            <person name="Bart R.S."/>
            <person name="Setter T.L."/>
            <person name="Gleadow R.M."/>
            <person name="Kulakow P."/>
            <person name="Ferguson M.E."/>
            <person name="Rounsley S."/>
            <person name="Rokhsar D.S."/>
        </authorList>
    </citation>
    <scope>NUCLEOTIDE SEQUENCE [LARGE SCALE GENOMIC DNA]</scope>
    <source>
        <strain evidence="2">cv. AM560-2</strain>
    </source>
</reference>
<organism evidence="1 2">
    <name type="scientific">Manihot esculenta</name>
    <name type="common">Cassava</name>
    <name type="synonym">Jatropha manihot</name>
    <dbReference type="NCBI Taxonomy" id="3983"/>
    <lineage>
        <taxon>Eukaryota</taxon>
        <taxon>Viridiplantae</taxon>
        <taxon>Streptophyta</taxon>
        <taxon>Embryophyta</taxon>
        <taxon>Tracheophyta</taxon>
        <taxon>Spermatophyta</taxon>
        <taxon>Magnoliopsida</taxon>
        <taxon>eudicotyledons</taxon>
        <taxon>Gunneridae</taxon>
        <taxon>Pentapetalae</taxon>
        <taxon>rosids</taxon>
        <taxon>fabids</taxon>
        <taxon>Malpighiales</taxon>
        <taxon>Euphorbiaceae</taxon>
        <taxon>Crotonoideae</taxon>
        <taxon>Manihoteae</taxon>
        <taxon>Manihot</taxon>
    </lineage>
</organism>
<protein>
    <submittedName>
        <fullName evidence="1">Uncharacterized protein</fullName>
    </submittedName>
</protein>
<accession>A0ACB7I5X6</accession>
<name>A0ACB7I5X6_MANES</name>